<name>A0AAD0EBA0_9RHOB</name>
<reference evidence="1 2" key="1">
    <citation type="journal article" date="2017" name="Front. Microbiol.">
        <title>Phaeobacter piscinae sp. nov., a species of the Roseobacter group and potential aquaculture probiont.</title>
        <authorList>
            <person name="Sonnenschein E.C."/>
            <person name="Phippen C.B.W."/>
            <person name="Nielsen K.F."/>
            <person name="Mateiu R.V."/>
            <person name="Melchiorsen J."/>
            <person name="Gram L."/>
            <person name="Overmann J."/>
            <person name="Freese H.M."/>
        </authorList>
    </citation>
    <scope>NUCLEOTIDE SEQUENCE [LARGE SCALE GENOMIC DNA]</scope>
    <source>
        <strain evidence="1 2">P63</strain>
    </source>
</reference>
<organism evidence="1 2">
    <name type="scientific">Phaeobacter gallaeciensis</name>
    <dbReference type="NCBI Taxonomy" id="60890"/>
    <lineage>
        <taxon>Bacteria</taxon>
        <taxon>Pseudomonadati</taxon>
        <taxon>Pseudomonadota</taxon>
        <taxon>Alphaproteobacteria</taxon>
        <taxon>Rhodobacterales</taxon>
        <taxon>Roseobacteraceae</taxon>
        <taxon>Phaeobacter</taxon>
    </lineage>
</organism>
<evidence type="ECO:0000313" key="2">
    <source>
        <dbReference type="Proteomes" id="UP000217545"/>
    </source>
</evidence>
<accession>A0AAD0EBA0</accession>
<dbReference type="Proteomes" id="UP000217545">
    <property type="component" value="Chromosome"/>
</dbReference>
<sequence>MTVSQLIKKLQKLPKGHRVAIANHDNDADELSGLVNDVAELEPGRMQEAYGPCIVLRP</sequence>
<dbReference type="RefSeq" id="WP_024097175.1">
    <property type="nucleotide sequence ID" value="NZ_CP010588.1"/>
</dbReference>
<proteinExistence type="predicted"/>
<dbReference type="EMBL" id="CP010784">
    <property type="protein sequence ID" value="ATF05807.1"/>
    <property type="molecule type" value="Genomic_DNA"/>
</dbReference>
<dbReference type="GeneID" id="31846147"/>
<evidence type="ECO:0000313" key="1">
    <source>
        <dbReference type="EMBL" id="ATF05807.1"/>
    </source>
</evidence>
<protein>
    <submittedName>
        <fullName evidence="1">Uncharacterized protein</fullName>
    </submittedName>
</protein>
<dbReference type="AlphaFoldDB" id="A0AAD0EBA0"/>
<gene>
    <name evidence="1" type="ORF">PhaeoP63_01732</name>
</gene>